<dbReference type="Gene3D" id="3.10.310.10">
    <property type="entry name" value="Diaminopimelate Epimerase, Chain A, domain 1"/>
    <property type="match status" value="2"/>
</dbReference>
<gene>
    <name evidence="3" type="ORF">G3580_09895</name>
</gene>
<protein>
    <submittedName>
        <fullName evidence="3">4-oxalomesaconate tautomerase</fullName>
        <ecNumber evidence="3">5.3.2.8</ecNumber>
    </submittedName>
</protein>
<dbReference type="InterPro" id="IPR047687">
    <property type="entry name" value="OMA_tautomer-like"/>
</dbReference>
<dbReference type="EMBL" id="CP048836">
    <property type="protein sequence ID" value="QID17923.1"/>
    <property type="molecule type" value="Genomic_DNA"/>
</dbReference>
<dbReference type="Proteomes" id="UP000501991">
    <property type="component" value="Chromosome"/>
</dbReference>
<dbReference type="GO" id="GO:0016853">
    <property type="term" value="F:isomerase activity"/>
    <property type="evidence" value="ECO:0007669"/>
    <property type="project" value="UniProtKB-KW"/>
</dbReference>
<organism evidence="3 4">
    <name type="scientific">Nitrogeniibacter mangrovi</name>
    <dbReference type="NCBI Taxonomy" id="2016596"/>
    <lineage>
        <taxon>Bacteria</taxon>
        <taxon>Pseudomonadati</taxon>
        <taxon>Pseudomonadota</taxon>
        <taxon>Betaproteobacteria</taxon>
        <taxon>Rhodocyclales</taxon>
        <taxon>Zoogloeaceae</taxon>
        <taxon>Nitrogeniibacter</taxon>
    </lineage>
</organism>
<comment type="similarity">
    <text evidence="1">Belongs to the PrpF family.</text>
</comment>
<evidence type="ECO:0000313" key="4">
    <source>
        <dbReference type="Proteomes" id="UP000501991"/>
    </source>
</evidence>
<dbReference type="AlphaFoldDB" id="A0A6C1B3F9"/>
<keyword evidence="2 3" id="KW-0413">Isomerase</keyword>
<evidence type="ECO:0000256" key="2">
    <source>
        <dbReference type="ARBA" id="ARBA00023235"/>
    </source>
</evidence>
<keyword evidence="4" id="KW-1185">Reference proteome</keyword>
<dbReference type="SUPFAM" id="SSF54506">
    <property type="entry name" value="Diaminopimelate epimerase-like"/>
    <property type="match status" value="2"/>
</dbReference>
<accession>A0A6C1B3F9</accession>
<evidence type="ECO:0000256" key="1">
    <source>
        <dbReference type="ARBA" id="ARBA00007673"/>
    </source>
</evidence>
<sequence>MFKNIPCTLMRGGTSKGPYFQACDLPSDPVERDRTLLAAMGSPHIRQVDGIGGGDTLTSKAVVVSPSSREDIDIEYLFAQVSVDQSTVDTMPNCGNMLAGVGPFAIENGLVAAQDPVTRLRILNRNTGKIVEAVVQTPGGVVTYEGDTRIDGVPGTGAPIVLNFLDAAGAKTGQLFPTGQRIDRVDGIEVTCIDFASPLVFVAAEALGKTGYETKQELDADTALKARLEAIRIEIALRAGLGDVRQSVLPKIALVAAPGRGGTIASRYFTPWSCHSAFAVTGALCLAAAASIAGTVPARYARRSADDPDLIGIEHPAGGLDIRMGEAPDSTPEAPRFAVAGLVRTARPLFVGVVHVPVGQIHQAA</sequence>
<evidence type="ECO:0000313" key="3">
    <source>
        <dbReference type="EMBL" id="QID17923.1"/>
    </source>
</evidence>
<dbReference type="RefSeq" id="WP_173765086.1">
    <property type="nucleotide sequence ID" value="NZ_CP048836.1"/>
</dbReference>
<dbReference type="PANTHER" id="PTHR43709">
    <property type="entry name" value="ACONITATE ISOMERASE-RELATED"/>
    <property type="match status" value="1"/>
</dbReference>
<proteinExistence type="inferred from homology"/>
<dbReference type="Pfam" id="PF04303">
    <property type="entry name" value="PrpF"/>
    <property type="match status" value="1"/>
</dbReference>
<dbReference type="PANTHER" id="PTHR43709:SF3">
    <property type="entry name" value="ISOMERASE YBHH-RELATED"/>
    <property type="match status" value="1"/>
</dbReference>
<dbReference type="KEGG" id="azq:G3580_09895"/>
<reference evidence="3 4" key="1">
    <citation type="submission" date="2020-02" db="EMBL/GenBank/DDBJ databases">
        <title>Nitrogenibacter mangrovi gen. nov., sp. nov. isolated from mangrove sediment, a denitrifying betaproteobacterium.</title>
        <authorList>
            <person name="Liao H."/>
            <person name="Tian Y."/>
        </authorList>
    </citation>
    <scope>NUCLEOTIDE SEQUENCE [LARGE SCALE GENOMIC DNA]</scope>
    <source>
        <strain evidence="3 4">M9-3-2</strain>
    </source>
</reference>
<name>A0A6C1B3F9_9RHOO</name>
<dbReference type="InterPro" id="IPR007400">
    <property type="entry name" value="PrpF-like"/>
</dbReference>
<dbReference type="EC" id="5.3.2.8" evidence="3"/>
<dbReference type="NCBIfam" id="NF033377">
    <property type="entry name" value="OMA_tautomer"/>
    <property type="match status" value="1"/>
</dbReference>